<dbReference type="PANTHER" id="PTHR33050">
    <property type="entry name" value="REVERSE TRANSCRIPTASE DOMAIN-CONTAINING PROTEIN"/>
    <property type="match status" value="1"/>
</dbReference>
<dbReference type="Gene3D" id="3.10.10.10">
    <property type="entry name" value="HIV Type 1 Reverse Transcriptase, subunit A, domain 1"/>
    <property type="match status" value="1"/>
</dbReference>
<dbReference type="InterPro" id="IPR000477">
    <property type="entry name" value="RT_dom"/>
</dbReference>
<keyword evidence="6" id="KW-1185">Reference proteome</keyword>
<sequence>MSRHPLSSSHGKSLSRQGFSATAARHLGDIQVTVQNVPSAPKAPRTSVSRRGPVELPEQYTSPYSGLGVSFGAPQDVEMSAATSEGEPGGEAVDSADQYPSAVAAPSETDAELSAMLLRAAKEIGLDVPKTPPADPSRLDDWFLGRAPAAPPHSPPVPFFPEVHEELVRTWRAPHSSRPRPSSSPLAFLDGGAARGYEAVPQVERAVAVHLCPRGAATWRDRPHLPSKACKFSSALAGRTYHAAGQAATALHAMATLQVYQAKVLKHLHEKGSDQGAMEELRAATDFALRATKVTARALGQVMSTLVVQERHLWLTLAQMADVDKARFLDAPISQGGLFGDTVEDFAQQFSAVQNRVAGTGHSQKICEASLTRATAPRVPSLSSAQEVSPRIRTRSLMSPAREPGKKVSAAQCSLTFLQDVLPSGISPLPLPPPGCPTAVTSVNVPLIPLATRLGAWLQLPSPSRWLIRTVRLGYAIQFARRPPRYRGVLSTSVHSDTHAAVLRAEVAVLLAKDAIEPVPPAEMKSGFYSPYFIVPKKSGGLRPILDLRALNRSLFRLPFKMLTTKRMLTCIRPQDWFAAIDLKDAYFHVSILPRHRPFLRFAFEGRAYQYK</sequence>
<feature type="domain" description="Reverse transcriptase" evidence="4">
    <location>
        <begin position="516"/>
        <end position="612"/>
    </location>
</feature>
<dbReference type="InterPro" id="IPR043502">
    <property type="entry name" value="DNA/RNA_pol_sf"/>
</dbReference>
<gene>
    <name evidence="5" type="ORF">M9458_055562</name>
</gene>
<dbReference type="Gene3D" id="1.10.287.3160">
    <property type="match status" value="1"/>
</dbReference>
<name>A0ABD0MJI8_CIRMR</name>
<evidence type="ECO:0000256" key="2">
    <source>
        <dbReference type="ARBA" id="ARBA00012180"/>
    </source>
</evidence>
<dbReference type="Proteomes" id="UP001529510">
    <property type="component" value="Unassembled WGS sequence"/>
</dbReference>
<organism evidence="5 6">
    <name type="scientific">Cirrhinus mrigala</name>
    <name type="common">Mrigala</name>
    <dbReference type="NCBI Taxonomy" id="683832"/>
    <lineage>
        <taxon>Eukaryota</taxon>
        <taxon>Metazoa</taxon>
        <taxon>Chordata</taxon>
        <taxon>Craniata</taxon>
        <taxon>Vertebrata</taxon>
        <taxon>Euteleostomi</taxon>
        <taxon>Actinopterygii</taxon>
        <taxon>Neopterygii</taxon>
        <taxon>Teleostei</taxon>
        <taxon>Ostariophysi</taxon>
        <taxon>Cypriniformes</taxon>
        <taxon>Cyprinidae</taxon>
        <taxon>Labeoninae</taxon>
        <taxon>Labeonini</taxon>
        <taxon>Cirrhinus</taxon>
    </lineage>
</organism>
<dbReference type="EC" id="3.1.26.4" evidence="2"/>
<evidence type="ECO:0000259" key="4">
    <source>
        <dbReference type="PROSITE" id="PS50878"/>
    </source>
</evidence>
<dbReference type="EMBL" id="JAMKFB020000531">
    <property type="protein sequence ID" value="KAL0149130.1"/>
    <property type="molecule type" value="Genomic_DNA"/>
</dbReference>
<evidence type="ECO:0000313" key="5">
    <source>
        <dbReference type="EMBL" id="KAL0149130.1"/>
    </source>
</evidence>
<dbReference type="Gene3D" id="3.30.70.270">
    <property type="match status" value="1"/>
</dbReference>
<feature type="region of interest" description="Disordered" evidence="3">
    <location>
        <begin position="1"/>
        <end position="72"/>
    </location>
</feature>
<dbReference type="PANTHER" id="PTHR33050:SF7">
    <property type="entry name" value="RIBONUCLEASE H"/>
    <property type="match status" value="1"/>
</dbReference>
<dbReference type="InterPro" id="IPR052055">
    <property type="entry name" value="Hepadnavirus_pol/RT"/>
</dbReference>
<dbReference type="GO" id="GO:0004523">
    <property type="term" value="F:RNA-DNA hybrid ribonuclease activity"/>
    <property type="evidence" value="ECO:0007669"/>
    <property type="project" value="UniProtKB-EC"/>
</dbReference>
<dbReference type="InterPro" id="IPR043128">
    <property type="entry name" value="Rev_trsase/Diguanyl_cyclase"/>
</dbReference>
<dbReference type="AlphaFoldDB" id="A0ABD0MJI8"/>
<evidence type="ECO:0000256" key="1">
    <source>
        <dbReference type="ARBA" id="ARBA00010879"/>
    </source>
</evidence>
<accession>A0ABD0MJI8</accession>
<reference evidence="5 6" key="1">
    <citation type="submission" date="2024-05" db="EMBL/GenBank/DDBJ databases">
        <title>Genome sequencing and assembly of Indian major carp, Cirrhinus mrigala (Hamilton, 1822).</title>
        <authorList>
            <person name="Mohindra V."/>
            <person name="Chowdhury L.M."/>
            <person name="Lal K."/>
            <person name="Jena J.K."/>
        </authorList>
    </citation>
    <scope>NUCLEOTIDE SEQUENCE [LARGE SCALE GENOMIC DNA]</scope>
    <source>
        <strain evidence="5">CM1030</strain>
        <tissue evidence="5">Blood</tissue>
    </source>
</reference>
<dbReference type="SUPFAM" id="SSF56672">
    <property type="entry name" value="DNA/RNA polymerases"/>
    <property type="match status" value="1"/>
</dbReference>
<feature type="non-terminal residue" evidence="5">
    <location>
        <position position="612"/>
    </location>
</feature>
<proteinExistence type="inferred from homology"/>
<evidence type="ECO:0000313" key="6">
    <source>
        <dbReference type="Proteomes" id="UP001529510"/>
    </source>
</evidence>
<comment type="caution">
    <text evidence="5">The sequence shown here is derived from an EMBL/GenBank/DDBJ whole genome shotgun (WGS) entry which is preliminary data.</text>
</comment>
<feature type="compositionally biased region" description="Polar residues" evidence="3">
    <location>
        <begin position="1"/>
        <end position="20"/>
    </location>
</feature>
<dbReference type="PROSITE" id="PS50878">
    <property type="entry name" value="RT_POL"/>
    <property type="match status" value="1"/>
</dbReference>
<protein>
    <recommendedName>
        <fullName evidence="2">ribonuclease H</fullName>
        <ecNumber evidence="2">3.1.26.4</ecNumber>
    </recommendedName>
</protein>
<comment type="similarity">
    <text evidence="1">Belongs to the beta type-B retroviral polymerase family. HERV class-II K(HML-2) pol subfamily.</text>
</comment>
<evidence type="ECO:0000256" key="3">
    <source>
        <dbReference type="SAM" id="MobiDB-lite"/>
    </source>
</evidence>